<protein>
    <submittedName>
        <fullName evidence="1">Uncharacterized protein</fullName>
    </submittedName>
</protein>
<dbReference type="AlphaFoldDB" id="A0A821L612"/>
<comment type="caution">
    <text evidence="1">The sequence shown here is derived from an EMBL/GenBank/DDBJ whole genome shotgun (WGS) entry which is preliminary data.</text>
</comment>
<accession>A0A821L612</accession>
<keyword evidence="2" id="KW-1185">Reference proteome</keyword>
<feature type="non-terminal residue" evidence="1">
    <location>
        <position position="75"/>
    </location>
</feature>
<gene>
    <name evidence="1" type="ORF">OVN521_LOCUS49975</name>
</gene>
<reference evidence="1" key="1">
    <citation type="submission" date="2021-02" db="EMBL/GenBank/DDBJ databases">
        <authorList>
            <person name="Nowell W R."/>
        </authorList>
    </citation>
    <scope>NUCLEOTIDE SEQUENCE</scope>
</reference>
<dbReference type="Proteomes" id="UP000663866">
    <property type="component" value="Unassembled WGS sequence"/>
</dbReference>
<proteinExistence type="predicted"/>
<organism evidence="1 2">
    <name type="scientific">Rotaria magnacalcarata</name>
    <dbReference type="NCBI Taxonomy" id="392030"/>
    <lineage>
        <taxon>Eukaryota</taxon>
        <taxon>Metazoa</taxon>
        <taxon>Spiralia</taxon>
        <taxon>Gnathifera</taxon>
        <taxon>Rotifera</taxon>
        <taxon>Eurotatoria</taxon>
        <taxon>Bdelloidea</taxon>
        <taxon>Philodinida</taxon>
        <taxon>Philodinidae</taxon>
        <taxon>Rotaria</taxon>
    </lineage>
</organism>
<evidence type="ECO:0000313" key="1">
    <source>
        <dbReference type="EMBL" id="CAF4745854.1"/>
    </source>
</evidence>
<dbReference type="EMBL" id="CAJOBG010112486">
    <property type="protein sequence ID" value="CAF4745854.1"/>
    <property type="molecule type" value="Genomic_DNA"/>
</dbReference>
<name>A0A821L612_9BILA</name>
<sequence>MCEECLNIGLLEFWSLQNAVKFELNQYLSKQFSTKKFNIGLDSNLHELESNNKHYRQQLTDYASNDCLAMQRLIV</sequence>
<evidence type="ECO:0000313" key="2">
    <source>
        <dbReference type="Proteomes" id="UP000663866"/>
    </source>
</evidence>